<keyword evidence="1" id="KW-0732">Signal</keyword>
<feature type="chain" id="PRO_5018729164" evidence="1">
    <location>
        <begin position="24"/>
        <end position="179"/>
    </location>
</feature>
<keyword evidence="3" id="KW-1185">Reference proteome</keyword>
<accession>A0A3R9FPS4</accession>
<reference evidence="2 3" key="1">
    <citation type="submission" date="2018-12" db="EMBL/GenBank/DDBJ databases">
        <title>Genomic taxonomy of the Vibrionaceae family.</title>
        <authorList>
            <person name="Gomez-Gil B."/>
            <person name="Enciso-Ibarra K."/>
        </authorList>
    </citation>
    <scope>NUCLEOTIDE SEQUENCE [LARGE SCALE GENOMIC DNA]</scope>
    <source>
        <strain evidence="2 3">CAIM 594</strain>
    </source>
</reference>
<dbReference type="EMBL" id="RSFA01000032">
    <property type="protein sequence ID" value="RSD31420.1"/>
    <property type="molecule type" value="Genomic_DNA"/>
</dbReference>
<dbReference type="Pfam" id="PF12915">
    <property type="entry name" value="DUF3833"/>
    <property type="match status" value="1"/>
</dbReference>
<dbReference type="RefSeq" id="WP_125320903.1">
    <property type="nucleotide sequence ID" value="NZ_AP024889.1"/>
</dbReference>
<dbReference type="InterPro" id="IPR024409">
    <property type="entry name" value="DUF3833"/>
</dbReference>
<proteinExistence type="predicted"/>
<dbReference type="OrthoDB" id="5296954at2"/>
<dbReference type="PROSITE" id="PS51257">
    <property type="entry name" value="PROKAR_LIPOPROTEIN"/>
    <property type="match status" value="1"/>
</dbReference>
<comment type="caution">
    <text evidence="2">The sequence shown here is derived from an EMBL/GenBank/DDBJ whole genome shotgun (WGS) entry which is preliminary data.</text>
</comment>
<evidence type="ECO:0000313" key="2">
    <source>
        <dbReference type="EMBL" id="RSD31420.1"/>
    </source>
</evidence>
<organism evidence="2 3">
    <name type="scientific">Vibrio pectenicida</name>
    <dbReference type="NCBI Taxonomy" id="62763"/>
    <lineage>
        <taxon>Bacteria</taxon>
        <taxon>Pseudomonadati</taxon>
        <taxon>Pseudomonadota</taxon>
        <taxon>Gammaproteobacteria</taxon>
        <taxon>Vibrionales</taxon>
        <taxon>Vibrionaceae</taxon>
        <taxon>Vibrio</taxon>
    </lineage>
</organism>
<name>A0A3R9FPS4_9VIBR</name>
<feature type="signal peptide" evidence="1">
    <location>
        <begin position="1"/>
        <end position="23"/>
    </location>
</feature>
<sequence>MFKQIRRALAAFFTCLMIVACTADIEDYRDTKPNFELFEYFNGKSIAWGMIQDYTKFQTRRFEVSIIGTVDGDTLTLVEDFVFDDGEESQRIWHIERLGTGQYQGRADDIVGIATGVEVGNALRWQYDFELQLEDSSVVVAFDDWLYRQDEGHVFNLTKIKKFGIEVGQITLFFQKISQ</sequence>
<evidence type="ECO:0000256" key="1">
    <source>
        <dbReference type="SAM" id="SignalP"/>
    </source>
</evidence>
<evidence type="ECO:0000313" key="3">
    <source>
        <dbReference type="Proteomes" id="UP000269041"/>
    </source>
</evidence>
<protein>
    <submittedName>
        <fullName evidence="2">DUF3833 domain-containing protein</fullName>
    </submittedName>
</protein>
<gene>
    <name evidence="2" type="ORF">EJA03_09005</name>
</gene>
<dbReference type="AlphaFoldDB" id="A0A3R9FPS4"/>
<dbReference type="Proteomes" id="UP000269041">
    <property type="component" value="Unassembled WGS sequence"/>
</dbReference>